<feature type="domain" description="EGF-like" evidence="9">
    <location>
        <begin position="348"/>
        <end position="384"/>
    </location>
</feature>
<evidence type="ECO:0000256" key="3">
    <source>
        <dbReference type="ARBA" id="ARBA00022737"/>
    </source>
</evidence>
<dbReference type="GO" id="GO:0045197">
    <property type="term" value="P:establishment or maintenance of epithelial cell apical/basal polarity"/>
    <property type="evidence" value="ECO:0007669"/>
    <property type="project" value="TreeGrafter"/>
</dbReference>
<evidence type="ECO:0000313" key="11">
    <source>
        <dbReference type="Proteomes" id="UP000594262"/>
    </source>
</evidence>
<feature type="domain" description="EGF-like" evidence="9">
    <location>
        <begin position="654"/>
        <end position="691"/>
    </location>
</feature>
<feature type="region of interest" description="Disordered" evidence="7">
    <location>
        <begin position="1784"/>
        <end position="1814"/>
    </location>
</feature>
<dbReference type="FunFam" id="2.10.25.10:FF:000610">
    <property type="entry name" value="protein HEG homolog 1 isoform X1"/>
    <property type="match status" value="1"/>
</dbReference>
<dbReference type="PROSITE" id="PS50026">
    <property type="entry name" value="EGF_3"/>
    <property type="match status" value="23"/>
</dbReference>
<feature type="domain" description="EGF-like" evidence="9">
    <location>
        <begin position="385"/>
        <end position="421"/>
    </location>
</feature>
<feature type="disulfide bond" evidence="6">
    <location>
        <begin position="606"/>
        <end position="615"/>
    </location>
</feature>
<feature type="disulfide bond" evidence="6">
    <location>
        <begin position="452"/>
        <end position="461"/>
    </location>
</feature>
<feature type="disulfide bond" evidence="6">
    <location>
        <begin position="1540"/>
        <end position="1549"/>
    </location>
</feature>
<feature type="domain" description="EGF-like" evidence="9">
    <location>
        <begin position="304"/>
        <end position="346"/>
    </location>
</feature>
<feature type="disulfide bond" evidence="6">
    <location>
        <begin position="336"/>
        <end position="345"/>
    </location>
</feature>
<feature type="disulfide bond" evidence="6">
    <location>
        <begin position="531"/>
        <end position="540"/>
    </location>
</feature>
<feature type="domain" description="EGF-like" evidence="9">
    <location>
        <begin position="841"/>
        <end position="879"/>
    </location>
</feature>
<feature type="domain" description="EGF-like" evidence="9">
    <location>
        <begin position="805"/>
        <end position="838"/>
    </location>
</feature>
<protein>
    <recommendedName>
        <fullName evidence="9">EGF-like domain-containing protein</fullName>
    </recommendedName>
</protein>
<feature type="domain" description="EGF-like" evidence="9">
    <location>
        <begin position="542"/>
        <end position="579"/>
    </location>
</feature>
<feature type="domain" description="EGF-like" evidence="9">
    <location>
        <begin position="1405"/>
        <end position="1450"/>
    </location>
</feature>
<sequence>MFKCSIIVLTLIISFVSTSEHLRRAHSATPVDAHPNKKTNIPLVPPPNQDVPELSSIPSKFINGKHPVVHQYVSDHPHVVAAEKRGVVQTQPTNPYATIRSNVEYDDTTHDQKPSKRFELYPKWFSNKVPSIFGKRFSKNYYYPFENTNVVKSRDHIARTAVKKTGPHLLPMSYLQAPSKPRAIHIRAGRRPGMTMLPFGLGSARGINPSLMGYNQAVAGYSNPNMYGQPGQVQFGNALGEMVDIPDNVVPGMNRIPAGYPMRNIPFGLMQRINGPYSAYGEGVEGLPWTDYAGLRPGHRHLHEMNPCHHHPCLNHGHCHFAHHQQTQQYHFKCACNKGFQGHYCEISPYSCHPNPCHHGGECTKTKTLVFCSCPNDYKGHHCEIEKACVENPCLNDGICHETSEGFHCQCEQGWQGHTCEDRILICESSNPCKNGATCHDLEEDGHFECQCPIGYGCIDCSCPMDSPVHQSSISTTELQSTQTLLPGGESTTTKQDTSTSLVVHEGGCPPTFCHNGGVCLKGSQGYTCNCKPGFHGLFCDVPDLCTPNPCDNNAICLQDGDENYKCICKYGFKGSNCQLKLSCTGHPCMNGATCVETTDSYQCKCSTGYKGLKCSELSPCSHNPCQNKGTCFEKGSMYTCTCKKGYRGHTCLEKDPCFPNPCGVNGQCLERSGGAVICKCNQGWLGQLCDVEDLCHQGTHCMNGATCVYRESSEFKCLCADGFHGDSCELQLPCHDSPCENGGMCEVTGGSYTCKCVGGFHGENCHLQSHCYPSPCLNNGACFESQNGYVCQCTQGYMGRICQEEKLCHNNPCLNGGRCHEIDDVLHCKCALGFFGRICDINVCDHNPCRNGGTCMPASNDVGYACECVFPYHGRQCDEMDACVPNPCRHGGTCQSHLQHVQDLSFHEGPQFHGTDESVVSVVGPIMNETIHHEPLYNMYDHSMEFVPDEHVLSSEVHHFHMTQDDPDHIFEKQIYHAKNVEGYHDYHDHDYLGGHHVGLYPNHHFQDDLASHHQLLREGVAKRNKVVQPNVRNRTQRSLYKRRPHHHKRHHVPSLRHYKNGKRSKQGHVTVKRDRIPQVMISIRDPKTSVVKRTLHDMYVCQCRVGFLGAHCQHLNPCDSNPCHNHGICVPRGELYQCQCVNGYGGNNCDDPHPCLPNPCLHGGKCLLGRNTHGYLCDCTTEWRGQNCESRDLCSIHNPCLHGGVCVNSKDEDNKVTCKCRARFSGDRCENDKCANCDINAYCHHGNCMCKPEFVGNGYVCKAIGDVCAPNPCENGGQCRHGVDGKLFSCECPHGFLGIRCELPNPCANSPCLHNGACIDESSSKEKGILMADRHDYKCFCTPGYRGKNCEETNLAACSSGPCKNNGFCFDASSESHKRHLAHPDDYECFCPNGFAGKDCEYEHYPCVSSPCMNGGHCLDAQKLPAVSFDAHGYKCSCNHGFAGRNCEVTVEGLGACHSDPCMHDGRCVDIINTNDPDLHFDYDHEFKCFCSALYSGILCEVPYPACHSQPCQHNGTCFDKTTNMEILYDDTGYECKCSPGFEGKNCERQYALNVLDDDNYDHALSEGALFDNYHPTHNDRDYDAEDVENSPARNPLIETGNYKEHHVEDHLEDEDPYHGLVVDHVKSDKKPIVIKEEVIMDEPSKQTEEVVKIVDHKLNEAHGESGPQGGESVKVATVGVSSNLKGKKIVNMKEAAPTRPTPTHDSVAHHSRLSFQKYDFPNRNPSPTVPIVLKANLAGEPSFGDEAEMVAEENHGQEVRTETASARTLKKHNFVRSSLENTQKGKLSQQQVTRKNSDSHSELNDKRTLHDASTRPVWNQIYNNAMRVYYGRNGAQSAIAKKK</sequence>
<feature type="domain" description="EGF-like" evidence="9">
    <location>
        <begin position="580"/>
        <end position="616"/>
    </location>
</feature>
<reference evidence="10" key="1">
    <citation type="submission" date="2021-01" db="UniProtKB">
        <authorList>
            <consortium name="EnsemblMetazoa"/>
        </authorList>
    </citation>
    <scope>IDENTIFICATION</scope>
</reference>
<evidence type="ECO:0000256" key="6">
    <source>
        <dbReference type="PROSITE-ProRule" id="PRU00076"/>
    </source>
</evidence>
<feature type="disulfide bond" evidence="6">
    <location>
        <begin position="794"/>
        <end position="803"/>
    </location>
</feature>
<feature type="disulfide bond" evidence="6">
    <location>
        <begin position="1222"/>
        <end position="1231"/>
    </location>
</feature>
<feature type="disulfide bond" evidence="6">
    <location>
        <begin position="720"/>
        <end position="729"/>
    </location>
</feature>
<feature type="domain" description="EGF-like" evidence="9">
    <location>
        <begin position="1192"/>
        <end position="1232"/>
    </location>
</feature>
<dbReference type="PANTHER" id="PTHR24049">
    <property type="entry name" value="CRUMBS FAMILY MEMBER"/>
    <property type="match status" value="1"/>
</dbReference>
<feature type="disulfide bond" evidence="6">
    <location>
        <begin position="1181"/>
        <end position="1190"/>
    </location>
</feature>
<evidence type="ECO:0000256" key="7">
    <source>
        <dbReference type="SAM" id="MobiDB-lite"/>
    </source>
</evidence>
<feature type="domain" description="EGF-like" evidence="9">
    <location>
        <begin position="1153"/>
        <end position="1191"/>
    </location>
</feature>
<feature type="domain" description="EGF-like" evidence="9">
    <location>
        <begin position="1356"/>
        <end position="1403"/>
    </location>
</feature>
<feature type="disulfide bond" evidence="6">
    <location>
        <begin position="850"/>
        <end position="867"/>
    </location>
</feature>
<feature type="disulfide bond" evidence="6">
    <location>
        <begin position="1493"/>
        <end position="1502"/>
    </location>
</feature>
<organism evidence="10 11">
    <name type="scientific">Clytia hemisphaerica</name>
    <dbReference type="NCBI Taxonomy" id="252671"/>
    <lineage>
        <taxon>Eukaryota</taxon>
        <taxon>Metazoa</taxon>
        <taxon>Cnidaria</taxon>
        <taxon>Hydrozoa</taxon>
        <taxon>Hydroidolina</taxon>
        <taxon>Leptothecata</taxon>
        <taxon>Obeliida</taxon>
        <taxon>Clytiidae</taxon>
        <taxon>Clytia</taxon>
    </lineage>
</organism>
<feature type="domain" description="EGF-like" evidence="9">
    <location>
        <begin position="1266"/>
        <end position="1304"/>
    </location>
</feature>
<feature type="domain" description="EGF-like" evidence="9">
    <location>
        <begin position="768"/>
        <end position="804"/>
    </location>
</feature>
<keyword evidence="2 8" id="KW-0732">Signal</keyword>
<feature type="disulfide bond" evidence="6">
    <location>
        <begin position="1162"/>
        <end position="1179"/>
    </location>
</feature>
<feature type="domain" description="EGF-like" evidence="9">
    <location>
        <begin position="617"/>
        <end position="653"/>
    </location>
</feature>
<dbReference type="PROSITE" id="PS01186">
    <property type="entry name" value="EGF_2"/>
    <property type="match status" value="17"/>
</dbReference>
<comment type="caution">
    <text evidence="6">Lacks conserved residue(s) required for the propagation of feature annotation.</text>
</comment>
<dbReference type="RefSeq" id="XP_066931946.1">
    <property type="nucleotide sequence ID" value="XM_067075845.1"/>
</dbReference>
<dbReference type="SUPFAM" id="SSF57196">
    <property type="entry name" value="EGF/Laminin"/>
    <property type="match status" value="22"/>
</dbReference>
<feature type="chain" id="PRO_5029572188" description="EGF-like domain-containing protein" evidence="8">
    <location>
        <begin position="19"/>
        <end position="1846"/>
    </location>
</feature>
<dbReference type="FunFam" id="2.10.25.10:FF:000066">
    <property type="entry name" value="FAT atypical cadherin 4"/>
    <property type="match status" value="1"/>
</dbReference>
<feature type="compositionally biased region" description="Polar residues" evidence="7">
    <location>
        <begin position="1784"/>
        <end position="1797"/>
    </location>
</feature>
<feature type="disulfide bond" evidence="6">
    <location>
        <begin position="757"/>
        <end position="766"/>
    </location>
</feature>
<feature type="domain" description="EGF-like" evidence="9">
    <location>
        <begin position="1116"/>
        <end position="1152"/>
    </location>
</feature>
<dbReference type="EnsemblMetazoa" id="CLYHEMT006755.1">
    <property type="protein sequence ID" value="CLYHEMP006755.1"/>
    <property type="gene ID" value="CLYHEMG006755"/>
</dbReference>
<dbReference type="InterPro" id="IPR000742">
    <property type="entry name" value="EGF"/>
</dbReference>
<dbReference type="GO" id="GO:0005509">
    <property type="term" value="F:calcium ion binding"/>
    <property type="evidence" value="ECO:0007669"/>
    <property type="project" value="InterPro"/>
</dbReference>
<dbReference type="PROSITE" id="PS00022">
    <property type="entry name" value="EGF_1"/>
    <property type="match status" value="21"/>
</dbReference>
<dbReference type="GO" id="GO:0032991">
    <property type="term" value="C:protein-containing complex"/>
    <property type="evidence" value="ECO:0007669"/>
    <property type="project" value="TreeGrafter"/>
</dbReference>
<dbReference type="FunFam" id="2.10.25.10:FF:000012">
    <property type="entry name" value="Delta-like protein"/>
    <property type="match status" value="1"/>
</dbReference>
<dbReference type="SMART" id="SM00181">
    <property type="entry name" value="EGF"/>
    <property type="match status" value="24"/>
</dbReference>
<dbReference type="InterPro" id="IPR051022">
    <property type="entry name" value="Notch_Cell-Fate_Det"/>
</dbReference>
<feature type="disulfide bond" evidence="6">
    <location>
        <begin position="374"/>
        <end position="383"/>
    </location>
</feature>
<keyword evidence="5" id="KW-0325">Glycoprotein</keyword>
<dbReference type="GO" id="GO:0005886">
    <property type="term" value="C:plasma membrane"/>
    <property type="evidence" value="ECO:0007669"/>
    <property type="project" value="TreeGrafter"/>
</dbReference>
<feature type="disulfide bond" evidence="6">
    <location>
        <begin position="411"/>
        <end position="420"/>
    </location>
</feature>
<feature type="disulfide bond" evidence="6">
    <location>
        <begin position="569"/>
        <end position="578"/>
    </location>
</feature>
<feature type="disulfide bond" evidence="6">
    <location>
        <begin position="1275"/>
        <end position="1292"/>
    </location>
</feature>
<feature type="disulfide bond" evidence="6">
    <location>
        <begin position="1343"/>
        <end position="1352"/>
    </location>
</feature>
<proteinExistence type="predicted"/>
<evidence type="ECO:0000256" key="1">
    <source>
        <dbReference type="ARBA" id="ARBA00022536"/>
    </source>
</evidence>
<dbReference type="Pfam" id="PF00008">
    <property type="entry name" value="EGF"/>
    <property type="match status" value="18"/>
</dbReference>
<feature type="disulfide bond" evidence="6">
    <location>
        <begin position="1142"/>
        <end position="1151"/>
    </location>
</feature>
<dbReference type="GO" id="GO:0007157">
    <property type="term" value="P:heterophilic cell-cell adhesion via plasma membrane cell adhesion molecules"/>
    <property type="evidence" value="ECO:0007669"/>
    <property type="project" value="TreeGrafter"/>
</dbReference>
<dbReference type="Proteomes" id="UP000594262">
    <property type="component" value="Unplaced"/>
</dbReference>
<dbReference type="SMART" id="SM00179">
    <property type="entry name" value="EGF_CA"/>
    <property type="match status" value="19"/>
</dbReference>
<feature type="region of interest" description="Disordered" evidence="7">
    <location>
        <begin position="27"/>
        <end position="47"/>
    </location>
</feature>
<feature type="domain" description="EGF-like" evidence="9">
    <location>
        <begin position="1505"/>
        <end position="1550"/>
    </location>
</feature>
<accession>A0A7M5U628</accession>
<feature type="compositionally biased region" description="Basic and acidic residues" evidence="7">
    <location>
        <begin position="1798"/>
        <end position="1814"/>
    </location>
</feature>
<dbReference type="FunFam" id="2.10.25.10:FF:000095">
    <property type="entry name" value="Notch, isoform B"/>
    <property type="match status" value="1"/>
</dbReference>
<feature type="domain" description="EGF-like" evidence="9">
    <location>
        <begin position="505"/>
        <end position="541"/>
    </location>
</feature>
<evidence type="ECO:0000256" key="5">
    <source>
        <dbReference type="ARBA" id="ARBA00023180"/>
    </source>
</evidence>
<evidence type="ECO:0000259" key="9">
    <source>
        <dbReference type="PROSITE" id="PS50026"/>
    </source>
</evidence>
<evidence type="ECO:0000313" key="10">
    <source>
        <dbReference type="EnsemblMetazoa" id="CLYHEMP006755.1"/>
    </source>
</evidence>
<feature type="disulfide bond" evidence="6">
    <location>
        <begin position="643"/>
        <end position="652"/>
    </location>
</feature>
<feature type="disulfide bond" evidence="6">
    <location>
        <begin position="1294"/>
        <end position="1303"/>
    </location>
</feature>
<feature type="disulfide bond" evidence="6">
    <location>
        <begin position="433"/>
        <end position="450"/>
    </location>
</feature>
<feature type="disulfide bond" evidence="6">
    <location>
        <begin position="1440"/>
        <end position="1449"/>
    </location>
</feature>
<feature type="signal peptide" evidence="8">
    <location>
        <begin position="1"/>
        <end position="18"/>
    </location>
</feature>
<dbReference type="OrthoDB" id="283575at2759"/>
<feature type="disulfide bond" evidence="6">
    <location>
        <begin position="1393"/>
        <end position="1402"/>
    </location>
</feature>
<feature type="disulfide bond" evidence="6">
    <location>
        <begin position="681"/>
        <end position="690"/>
    </location>
</feature>
<evidence type="ECO:0000256" key="8">
    <source>
        <dbReference type="SAM" id="SignalP"/>
    </source>
</evidence>
<name>A0A7M5U628_9CNID</name>
<keyword evidence="3" id="KW-0677">Repeat</keyword>
<keyword evidence="11" id="KW-1185">Reference proteome</keyword>
<feature type="domain" description="EGF-like" evidence="9">
    <location>
        <begin position="1455"/>
        <end position="1503"/>
    </location>
</feature>
<dbReference type="CDD" id="cd00054">
    <property type="entry name" value="EGF_CA"/>
    <property type="match status" value="11"/>
</dbReference>
<feature type="domain" description="EGF-like" evidence="9">
    <location>
        <begin position="731"/>
        <end position="767"/>
    </location>
</feature>
<feature type="domain" description="EGF-like" evidence="9">
    <location>
        <begin position="1305"/>
        <end position="1353"/>
    </location>
</feature>
<dbReference type="GeneID" id="136819605"/>
<keyword evidence="4 6" id="KW-1015">Disulfide bond</keyword>
<evidence type="ECO:0000256" key="2">
    <source>
        <dbReference type="ARBA" id="ARBA00022729"/>
    </source>
</evidence>
<feature type="disulfide bond" evidence="6">
    <location>
        <begin position="869"/>
        <end position="878"/>
    </location>
</feature>
<evidence type="ECO:0000256" key="4">
    <source>
        <dbReference type="ARBA" id="ARBA00023157"/>
    </source>
</evidence>
<keyword evidence="1 6" id="KW-0245">EGF-like domain</keyword>
<dbReference type="InterPro" id="IPR001881">
    <property type="entry name" value="EGF-like_Ca-bd_dom"/>
</dbReference>
<feature type="domain" description="EGF-like" evidence="9">
    <location>
        <begin position="692"/>
        <end position="730"/>
    </location>
</feature>
<feature type="domain" description="EGF-like" evidence="9">
    <location>
        <begin position="423"/>
        <end position="462"/>
    </location>
</feature>
<dbReference type="PANTHER" id="PTHR24049:SF22">
    <property type="entry name" value="DROSOPHILA CRUMBS HOMOLOG"/>
    <property type="match status" value="1"/>
</dbReference>
<dbReference type="Gene3D" id="2.10.25.10">
    <property type="entry name" value="Laminin"/>
    <property type="match status" value="23"/>
</dbReference>